<name>D1B8V9_THEAS</name>
<dbReference type="KEGG" id="tai:Taci_0476"/>
<dbReference type="AlphaFoldDB" id="D1B8V9"/>
<reference evidence="2 3" key="1">
    <citation type="journal article" date="2009" name="Stand. Genomic Sci.">
        <title>Complete genome sequence of Thermanaerovibrio acidaminovorans type strain (Su883).</title>
        <authorList>
            <person name="Chovatia M."/>
            <person name="Sikorski J."/>
            <person name="Schroder M."/>
            <person name="Lapidus A."/>
            <person name="Nolan M."/>
            <person name="Tice H."/>
            <person name="Glavina Del Rio T."/>
            <person name="Copeland A."/>
            <person name="Cheng J.F."/>
            <person name="Lucas S."/>
            <person name="Chen F."/>
            <person name="Bruce D."/>
            <person name="Goodwin L."/>
            <person name="Pitluck S."/>
            <person name="Ivanova N."/>
            <person name="Mavromatis K."/>
            <person name="Ovchinnikova G."/>
            <person name="Pati A."/>
            <person name="Chen A."/>
            <person name="Palaniappan K."/>
            <person name="Land M."/>
            <person name="Hauser L."/>
            <person name="Chang Y.J."/>
            <person name="Jeffries C.D."/>
            <person name="Chain P."/>
            <person name="Saunders E."/>
            <person name="Detter J.C."/>
            <person name="Brettin T."/>
            <person name="Rohde M."/>
            <person name="Goker M."/>
            <person name="Spring S."/>
            <person name="Bristow J."/>
            <person name="Markowitz V."/>
            <person name="Hugenholtz P."/>
            <person name="Kyrpides N.C."/>
            <person name="Klenk H.P."/>
            <person name="Eisen J.A."/>
        </authorList>
    </citation>
    <scope>NUCLEOTIDE SEQUENCE [LARGE SCALE GENOMIC DNA]</scope>
    <source>
        <strain evidence="3">ATCC 49978 / DSM 6589 / Su883</strain>
    </source>
</reference>
<evidence type="ECO:0000313" key="2">
    <source>
        <dbReference type="EMBL" id="ACZ18712.1"/>
    </source>
</evidence>
<evidence type="ECO:0000313" key="3">
    <source>
        <dbReference type="Proteomes" id="UP000002030"/>
    </source>
</evidence>
<dbReference type="Proteomes" id="UP000002030">
    <property type="component" value="Chromosome"/>
</dbReference>
<feature type="chain" id="PRO_5003020486" evidence="1">
    <location>
        <begin position="25"/>
        <end position="102"/>
    </location>
</feature>
<accession>D1B8V9</accession>
<dbReference type="EMBL" id="CP001818">
    <property type="protein sequence ID" value="ACZ18712.1"/>
    <property type="molecule type" value="Genomic_DNA"/>
</dbReference>
<protein>
    <submittedName>
        <fullName evidence="2">Uncharacterized protein</fullName>
    </submittedName>
</protein>
<dbReference type="STRING" id="525903.Taci_0476"/>
<keyword evidence="1" id="KW-0732">Signal</keyword>
<dbReference type="eggNOG" id="ENOG502ZGRF">
    <property type="taxonomic scope" value="Bacteria"/>
</dbReference>
<proteinExistence type="predicted"/>
<sequence>MSLRSFARWLVLASVLWWAPSPSAEGAGWDRYAGGLLSTEGRNVLVYQRRSDSFRTVTLPVGTYVLNAGWDNVKLVINCLDPEGHPIRYVYLTPERFHLERR</sequence>
<evidence type="ECO:0000256" key="1">
    <source>
        <dbReference type="SAM" id="SignalP"/>
    </source>
</evidence>
<gene>
    <name evidence="2" type="ordered locus">Taci_0476</name>
</gene>
<organism evidence="2 3">
    <name type="scientific">Thermanaerovibrio acidaminovorans (strain ATCC 49978 / DSM 6589 / Su883)</name>
    <name type="common">Selenomonas acidaminovorans</name>
    <dbReference type="NCBI Taxonomy" id="525903"/>
    <lineage>
        <taxon>Bacteria</taxon>
        <taxon>Thermotogati</taxon>
        <taxon>Synergistota</taxon>
        <taxon>Synergistia</taxon>
        <taxon>Synergistales</taxon>
        <taxon>Synergistaceae</taxon>
        <taxon>Thermanaerovibrio</taxon>
    </lineage>
</organism>
<feature type="signal peptide" evidence="1">
    <location>
        <begin position="1"/>
        <end position="24"/>
    </location>
</feature>
<keyword evidence="3" id="KW-1185">Reference proteome</keyword>
<dbReference type="EnsemblBacteria" id="ACZ18712">
    <property type="protein sequence ID" value="ACZ18712"/>
    <property type="gene ID" value="Taci_0476"/>
</dbReference>
<dbReference type="HOGENOM" id="CLU_176365_0_0_0"/>
<dbReference type="OrthoDB" id="6069at2"/>